<dbReference type="PANTHER" id="PTHR46116">
    <property type="entry name" value="(E3-INDEPENDENT) E2 UBIQUITIN-CONJUGATING ENZYME"/>
    <property type="match status" value="1"/>
</dbReference>
<organism evidence="6 7">
    <name type="scientific">Bemisia tabaci</name>
    <name type="common">Sweetpotato whitefly</name>
    <name type="synonym">Aleurodes tabaci</name>
    <dbReference type="NCBI Taxonomy" id="7038"/>
    <lineage>
        <taxon>Eukaryota</taxon>
        <taxon>Metazoa</taxon>
        <taxon>Ecdysozoa</taxon>
        <taxon>Arthropoda</taxon>
        <taxon>Hexapoda</taxon>
        <taxon>Insecta</taxon>
        <taxon>Pterygota</taxon>
        <taxon>Neoptera</taxon>
        <taxon>Paraneoptera</taxon>
        <taxon>Hemiptera</taxon>
        <taxon>Sternorrhyncha</taxon>
        <taxon>Aleyrodoidea</taxon>
        <taxon>Aleyrodidae</taxon>
        <taxon>Aleyrodinae</taxon>
        <taxon>Bemisia</taxon>
    </lineage>
</organism>
<dbReference type="InterPro" id="IPR001370">
    <property type="entry name" value="BIR_rpt"/>
</dbReference>
<keyword evidence="3" id="KW-0175">Coiled coil</keyword>
<feature type="coiled-coil region" evidence="3">
    <location>
        <begin position="1942"/>
        <end position="1969"/>
    </location>
</feature>
<accession>A0A9P0A5P1</accession>
<dbReference type="Gene3D" id="3.10.110.10">
    <property type="entry name" value="Ubiquitin Conjugating Enzyme"/>
    <property type="match status" value="1"/>
</dbReference>
<gene>
    <name evidence="6" type="ORF">BEMITA_LOCUS3300</name>
</gene>
<feature type="region of interest" description="Disordered" evidence="4">
    <location>
        <begin position="528"/>
        <end position="547"/>
    </location>
</feature>
<dbReference type="GO" id="GO:0004869">
    <property type="term" value="F:cysteine-type endopeptidase inhibitor activity"/>
    <property type="evidence" value="ECO:0007669"/>
    <property type="project" value="TreeGrafter"/>
</dbReference>
<protein>
    <recommendedName>
        <fullName evidence="5">UBC core domain-containing protein</fullName>
    </recommendedName>
</protein>
<reference evidence="6" key="1">
    <citation type="submission" date="2021-12" db="EMBL/GenBank/DDBJ databases">
        <authorList>
            <person name="King R."/>
        </authorList>
    </citation>
    <scope>NUCLEOTIDE SEQUENCE</scope>
</reference>
<dbReference type="PROSITE" id="PS50143">
    <property type="entry name" value="BIR_REPEAT_2"/>
    <property type="match status" value="1"/>
</dbReference>
<keyword evidence="7" id="KW-1185">Reference proteome</keyword>
<dbReference type="FunFam" id="3.10.110.10:FF:000014">
    <property type="entry name" value="Baculoviral IAP repeat-containing protein 6"/>
    <property type="match status" value="1"/>
</dbReference>
<dbReference type="SUPFAM" id="SSF57924">
    <property type="entry name" value="Inhibitor of apoptosis (IAP) repeat"/>
    <property type="match status" value="1"/>
</dbReference>
<dbReference type="PROSITE" id="PS50127">
    <property type="entry name" value="UBC_2"/>
    <property type="match status" value="1"/>
</dbReference>
<feature type="compositionally biased region" description="Low complexity" evidence="4">
    <location>
        <begin position="4435"/>
        <end position="4476"/>
    </location>
</feature>
<dbReference type="PANTHER" id="PTHR46116:SF39">
    <property type="entry name" value="BACULOVIRAL IAP REPEAT-CONTAINING PROTEIN 6"/>
    <property type="match status" value="1"/>
</dbReference>
<dbReference type="SUPFAM" id="SSF54495">
    <property type="entry name" value="UBC-like"/>
    <property type="match status" value="1"/>
</dbReference>
<dbReference type="InterPro" id="IPR022103">
    <property type="entry name" value="BIRC6"/>
</dbReference>
<dbReference type="CDD" id="cd23810">
    <property type="entry name" value="UBCc_BIRC6"/>
    <property type="match status" value="1"/>
</dbReference>
<feature type="region of interest" description="Disordered" evidence="4">
    <location>
        <begin position="4423"/>
        <end position="4476"/>
    </location>
</feature>
<dbReference type="Pfam" id="PF00179">
    <property type="entry name" value="UQ_con"/>
    <property type="match status" value="1"/>
</dbReference>
<proteinExistence type="predicted"/>
<name>A0A9P0A5P1_BEMTA</name>
<evidence type="ECO:0000256" key="4">
    <source>
        <dbReference type="SAM" id="MobiDB-lite"/>
    </source>
</evidence>
<dbReference type="SMART" id="SM00212">
    <property type="entry name" value="UBCc"/>
    <property type="match status" value="1"/>
</dbReference>
<evidence type="ECO:0000256" key="2">
    <source>
        <dbReference type="ARBA" id="ARBA00022786"/>
    </source>
</evidence>
<dbReference type="InterPro" id="IPR016135">
    <property type="entry name" value="UBQ-conjugating_enzyme/RWD"/>
</dbReference>
<feature type="region of interest" description="Disordered" evidence="4">
    <location>
        <begin position="2595"/>
        <end position="2624"/>
    </location>
</feature>
<feature type="domain" description="UBC core" evidence="5">
    <location>
        <begin position="4178"/>
        <end position="4345"/>
    </location>
</feature>
<dbReference type="GO" id="GO:0005634">
    <property type="term" value="C:nucleus"/>
    <property type="evidence" value="ECO:0007669"/>
    <property type="project" value="TreeGrafter"/>
</dbReference>
<dbReference type="GO" id="GO:0032465">
    <property type="term" value="P:regulation of cytokinesis"/>
    <property type="evidence" value="ECO:0007669"/>
    <property type="project" value="InterPro"/>
</dbReference>
<evidence type="ECO:0000259" key="5">
    <source>
        <dbReference type="PROSITE" id="PS50127"/>
    </source>
</evidence>
<sequence length="4494" mass="497703">MADDYWQWSDDGIINIDEPVKKIVYHPTLNVLLALSSSQISVVDINSGSVLQRNSLSADEDGVLQCEYLGSHDKLLITDNYSVGVRGSYNGILFLNNFLQRPVSDVHRIIKIELLVSEAILLQQAIKSMEIVSDPDHINELLNALTVKLEENHSDQQSGVKAQKWNTVTIAMPLYAFKVVCVGIINELKRLNKSVPVLTIASIIQDQINNYLPSDDNVIDRGEMFSEAARRKTFEKWPHMNYKWALPDQMAQAGFYHQQNNKGDDCAMCFTCVVCLIYWEPADEPWSEHERHAPTCPFIKGEYTQNVPLSVSLATAPALPLPLNGVPIEVGTTSAPGLISTVSDVTGIVFVWNYMRMFKMEVRVETEALRDAAFLEIVGSLNSDRPVLSLVDVPQEQLVDLMMYMNPTTKVNIGASCVLGKLQSSCELSQNSDNCDNSAAEVIRPSLLTGVKAFPQSMPIMNCSEMSSNRSSLTTEALIKAVETLSRPGRELDLLLMFKEEKTKHQRTQLYMVIYDFHYHDPELAHRNSAQKGASKKNVSGTGTSASRLNSSTFQEIFLPKNLGQKFYEIVGNQADISCPDSLIDSLDPQVVAAHTFGSGLLPLGILPTAGGGTLSMSGGGLSFPSTSNSSASYSLKALRDPKMDGDCSSKNSENKNSSRHHKMTFIQCFPILCDQDTDNLLIKKFIPSLDGSHVLVIIAPKSFILDRPDVTSSNQGGYLLLFKVVFNGAVVKLKEQPVAVRSFNLPSSSPSDVILLPFSDKEEAARRFSSRPLGVGVILTFDGNLELFDVATLNSISKMTPKDGARFISVTYCSSKEQLCATTGDGVLHFFSLNRRESFDDPADQFYPSLPQTSSNSSQPHFKFLADLPEISSMSQLKSLYELTRFEILTPCFSAIVPPCWTELMHAVKQRRLPQLLRNSDINQYSRGWKLQTDLKTSWNDHIFEITLSRNASIGYIDVKFSLHYPCVRLPRIQFTLLKQHSSNFPKCQGASVDSFINFNIASSAHKPKWKQHTDSGPPENPVISEEFLTLHNAEILCGPVDIADCLNLSEQGGCVRFLSPELLNLNGRTLLIHIKALPDNESTATSHTPKKKDVNRPVKKKSCSKLDFCWKGKEIGRMGIKPGQTVERVASSKVVENFVGADWLHEVCVTISKTKPTSIQMRSKLQRIAMIKSSNVVQRLLDVVFNKNIVMKLMALDVLIWIACIRLGGRKQLTSKQRDFVNIIKDNLPPLMQHCFISAGRSIAHKCVKLLVICSETMKYFGDDSQSFDKSLLEALVEWLPSTPQCWSAGALHWFFSLLSQVIVLDNNAIGVRKCLMLLKQIGAQLQSRQNMHHSLIKTRYGLYNSPFESELFDLEPPVLARPLSVPVSFTCVGHIEPGACAPSTNTLSHHSIPRYSASEPIDLRQLLDLPRASSDESISISSNRLRGLTANHFMKGLLEVEPLHFTCFSASDGTKLEKIDSGNSTSNVSCLLDTWSSPSFNPVEEQKNDWGCSSDEKNGEFPWQQILTAPLQCMIVIERMHSGARRFVVLDLGATVLLTDILIPACAELLSLSIDIWIKGEDVDGQRLILATDIGSKTLIMSDIQPPPLCRYLKITTIGRYGMSMTKCKIPVGSFFGHIVVLPDETYAESCSSSAPAADELKINNQLNVLNSILENIQCRYALCCAKLKEYLNPLISVEPPNILHMHQYFNKVKEDKDYDDMEKVTAMYKRLRSLNPSKSTKAVGDSKEMLTNACIDKLCVLGESVLDLLLYIVYEIGPVSKVPQSFYNSLDQDMCENLFYQFCVNENTRIQISMCTFLLRACSYQTWWGKFLVSILTNLYSSTQKRIFPQDRVFVLLTYLAQKSIAGRNKEMRRNVIETLLMELVTLLSPLNNQEPSPGFLPVHMDLSLITWLLLYLIQCLDSVTSNSTNLKSAKGGDYTLQRKLSTADNINSARHCRRKLHKKLMQHKQQLEDLEVAKEAFQASTQAASALCNQANKLSIRIKFKGQLLKKQMKASSQSGKSSSQPSVSGSIDDLQVNGASCANLFKKSETNNHSFCLPVAHCLPVARALIKFLLYMDLTVNIDLFLLTCNVLARIVEVARSCVSLGELFNQNMLLKLIKIATNAGQHRPWATHAITCLLQDLLQNATKTMCCAEIIPEPAVNTSNDNTRLLDDIDEEDVVDAGPASSSNKLSADRVLPPLVTIESDDSDFEEFLESLNKEKEAAKKVFTIKSPITVNSSSISTAMDSRLEFSMDSNTETSLQRMTVQNAYNLPISVHTPILVSEEVAKLIEPVQWDESITSLWHPPVHPPGPVPRSAQLFTACFDHLLSVSSPQPIGNLELILQLWLSLSADGNDGETSTIPLSPTAISGLMKQFSWHPTFTLRVWCLAFQAITLAMSLPGSSETDPLFENSTVPEPVKSMTNVIINSPNLITMLHSFLSSPHFSMVGTSVCLALQKMLIRLEMHCDVESEESELGIALKNMMLRLVLLLVTPLTGAIPSRRGPLDAQNSLIQLMIHLNFSNTDLSTAMNIVESVASLLHAYVPSTKMMQHNNPAQCTYSSMSTEFGVLINHITNLDTGELKQNKIPSYENLLVNLLELTAKLIKTRLNKESQQKAKRDEQNSSSLSTEDAMQMNSQTDDHKIAEEQGQLSSPRSTQAQQNKVPCLADVVMQHESTVLHLMQALCGCGGAPFTLLGLTPYFDPIITLLENSDPFSVADALFQLTTTLVENTSLPTFFLRHLMSYLSGNMAEPSVQLYRLSEPLLCLFLRALKTSESVEEFEKLGGFRLICSHLVASSGHLINAHPSTVSLVMQHLTHPPVHTWNLPNKKLALSALETEHLLNFAPLGTITCSNFSASHSPDVLIHANPPHRRARTPAWSYNFYPDEVSIDLILTLPCAVLIHEVHLQPHLSSLAMCPSSVGIEIGTSNSGWFIPVSVPIETSGRMFIRLALPQPEVASVVLLRLYRPKESNNIGLTQIKLLGTTSTSTSNVSSSSDGKCEDDITKSSFVGWLCLLHHCLEVCKDKTETRQQVMSAIANCPGVVEACCSLFLTRNINSDPPLYTPYLQNVLLSLGLHSREIGLLEINVLLHNASAVFLQGGFTVESQCFSSIELLFLLCTKEDKYVEERITALITWLQCIISNSDDVAQSLYPFVHCVAAVLWASKSILNNLCEGGKSDHNKIVTPQLFSLLYEWGSKLSPHSALKKAVDSILCAMCFVDPSLFNTFLTQIGLLPALNLLKTCQGQKNNDSKNRSAGSEQVPLTISEADLMSLAVVCQSPPIIEHLINYGLPSLLVDNIVDFCKGSSFQAGTVKIDEPPSSAKETPLSDSDKFSNRKQVISLIPAENNSYRVEAVSLFLWFFGELCSEGCMRDWLGSNEGSIFWQPLLELLSNRTHDSDSEKCLQLNESWSKLEDNTVKFFSRCCWGHLRNQEIFAHVLCAVINSQNSVNSSGKLHHGLPGFTRRLILQLLLESEKIFVSVNITPPLTQSFTATLMNPIHPSRGICRGHQFLYVSTQSRMVEIINMVSIPGSLDYIINEVNKVRVNSNSEMSWWEALNQLSIAAAVTAKDKRSKEAKNIVTALSGPQGKSRPSTPFSDISLPLFGKPHAVLEHPALSGPLDPLTTISQVMATLSSQGFSLSAPIIEFNAKENTSITQKDVMLDIETEGIPSPLQIFSQIGGLALLAEHLPLVYPEPQQSTPSSAVSPFSPPPQLESEWVKVDATDDIYMEIDYSCNNNSAQGAAPGKPVETVAVIPAHSLAAFGLFLRLPGYSDVLLRSKKNAQCLLRLVLGVTDDGEGGDILNSPLANNLPTLPFEVLEELLSLSPLTSDEGIYIRQAALDLGVVHLILACLAALTHFPQYIHLPGIHHQLLTTATRAANEVSANARADKQLLYWAKGTGFGTGSTAQSWNVEQALSRQKCEESHITVLIEVLSSFINPKSLSLASVHSADDEKSANSSDEPPERLAPGLAPLFYQLLEQSCLLPALSSYLRNDSVLDMARHIPLYRAILCLLRVIASNEQYVELLFPRSSSHKDPSISSLLLNMKKCVDNYSANVRDKINKTKQQRKAGRSGIMKLPTPVAEESLDQDEEGLASLIPDIQSTALLIQVAMDKLIKNGDSSNSASSSDMVIETLEHPLKKTVEERYLEFMKALQFDMYDMIVENCDNNGIQFTVSHHFESVIRSHGDRSHPSRVKRLAQEAVTLSTSLPLSYSSSVFVRCDSDRLDVMKVLITGPAETPYMNGCFEFDVYFPKDYPTSPMLINLETTGQHTVRFNPNLYNDGKVCLSVLNTWHGRPEEKWNAQTSSFLQVLVSIQSLILVPEPYFNEPGYERSRGTPAGTQSSREYNINICQATLKWAMVEQLKNPSPCFKTVIQSHFWIKRNEIFLQIEKWIAEVESDEYQTEKTIAATIMSLKRLFRLLCEEIAKLTPPPGLEDLNEGVLGKCMPTSNQSHGSRSSSQSQPSGSSASASVSSQQQPTLSSTTPLNSSLSDFVTDAEMEMLVSKVVD</sequence>
<feature type="compositionally biased region" description="Polar residues" evidence="4">
    <location>
        <begin position="2608"/>
        <end position="2623"/>
    </location>
</feature>
<dbReference type="CDD" id="cd00022">
    <property type="entry name" value="BIR"/>
    <property type="match status" value="1"/>
</dbReference>
<keyword evidence="2" id="KW-0833">Ubl conjugation pathway</keyword>
<dbReference type="Pfam" id="PF00653">
    <property type="entry name" value="BIR"/>
    <property type="match status" value="1"/>
</dbReference>
<evidence type="ECO:0000313" key="6">
    <source>
        <dbReference type="EMBL" id="CAH0383910.1"/>
    </source>
</evidence>
<feature type="compositionally biased region" description="Basic and acidic residues" evidence="4">
    <location>
        <begin position="2595"/>
        <end position="2607"/>
    </location>
</feature>
<dbReference type="SMART" id="SM00238">
    <property type="entry name" value="BIR"/>
    <property type="match status" value="1"/>
</dbReference>
<dbReference type="Gene3D" id="1.10.1170.10">
    <property type="entry name" value="Inhibitor Of Apoptosis Protein (2mihbC-IAP-1), Chain A"/>
    <property type="match status" value="1"/>
</dbReference>
<dbReference type="Proteomes" id="UP001152759">
    <property type="component" value="Chromosome 2"/>
</dbReference>
<evidence type="ECO:0000256" key="1">
    <source>
        <dbReference type="ARBA" id="ARBA00022679"/>
    </source>
</evidence>
<dbReference type="GO" id="GO:0043066">
    <property type="term" value="P:negative regulation of apoptotic process"/>
    <property type="evidence" value="ECO:0007669"/>
    <property type="project" value="TreeGrafter"/>
</dbReference>
<dbReference type="InterPro" id="IPR000608">
    <property type="entry name" value="UBC"/>
</dbReference>
<dbReference type="GO" id="GO:0004842">
    <property type="term" value="F:ubiquitin-protein transferase activity"/>
    <property type="evidence" value="ECO:0007669"/>
    <property type="project" value="InterPro"/>
</dbReference>
<keyword evidence="1" id="KW-0808">Transferase</keyword>
<evidence type="ECO:0000256" key="3">
    <source>
        <dbReference type="SAM" id="Coils"/>
    </source>
</evidence>
<dbReference type="Pfam" id="PF12356">
    <property type="entry name" value="BIRC6"/>
    <property type="match status" value="1"/>
</dbReference>
<dbReference type="GO" id="GO:0006915">
    <property type="term" value="P:apoptotic process"/>
    <property type="evidence" value="ECO:0007669"/>
    <property type="project" value="InterPro"/>
</dbReference>
<dbReference type="EMBL" id="OU963863">
    <property type="protein sequence ID" value="CAH0383910.1"/>
    <property type="molecule type" value="Genomic_DNA"/>
</dbReference>
<evidence type="ECO:0000313" key="7">
    <source>
        <dbReference type="Proteomes" id="UP001152759"/>
    </source>
</evidence>